<evidence type="ECO:0000313" key="3">
    <source>
        <dbReference type="Proteomes" id="UP001396334"/>
    </source>
</evidence>
<organism evidence="2 3">
    <name type="scientific">Hibiscus sabdariffa</name>
    <name type="common">roselle</name>
    <dbReference type="NCBI Taxonomy" id="183260"/>
    <lineage>
        <taxon>Eukaryota</taxon>
        <taxon>Viridiplantae</taxon>
        <taxon>Streptophyta</taxon>
        <taxon>Embryophyta</taxon>
        <taxon>Tracheophyta</taxon>
        <taxon>Spermatophyta</taxon>
        <taxon>Magnoliopsida</taxon>
        <taxon>eudicotyledons</taxon>
        <taxon>Gunneridae</taxon>
        <taxon>Pentapetalae</taxon>
        <taxon>rosids</taxon>
        <taxon>malvids</taxon>
        <taxon>Malvales</taxon>
        <taxon>Malvaceae</taxon>
        <taxon>Malvoideae</taxon>
        <taxon>Hibiscus</taxon>
    </lineage>
</organism>
<gene>
    <name evidence="2" type="ORF">V6N11_043127</name>
</gene>
<keyword evidence="3" id="KW-1185">Reference proteome</keyword>
<dbReference type="Proteomes" id="UP001396334">
    <property type="component" value="Unassembled WGS sequence"/>
</dbReference>
<evidence type="ECO:0000256" key="1">
    <source>
        <dbReference type="SAM" id="Coils"/>
    </source>
</evidence>
<accession>A0ABR2QYH3</accession>
<keyword evidence="1" id="KW-0175">Coiled coil</keyword>
<reference evidence="2 3" key="1">
    <citation type="journal article" date="2024" name="G3 (Bethesda)">
        <title>Genome assembly of Hibiscus sabdariffa L. provides insights into metabolisms of medicinal natural products.</title>
        <authorList>
            <person name="Kim T."/>
        </authorList>
    </citation>
    <scope>NUCLEOTIDE SEQUENCE [LARGE SCALE GENOMIC DNA]</scope>
    <source>
        <strain evidence="2">TK-2024</strain>
        <tissue evidence="2">Old leaves</tissue>
    </source>
</reference>
<dbReference type="EMBL" id="JBBPBN010000030">
    <property type="protein sequence ID" value="KAK9005704.1"/>
    <property type="molecule type" value="Genomic_DNA"/>
</dbReference>
<protein>
    <submittedName>
        <fullName evidence="2">Uncharacterized protein</fullName>
    </submittedName>
</protein>
<name>A0ABR2QYH3_9ROSI</name>
<evidence type="ECO:0000313" key="2">
    <source>
        <dbReference type="EMBL" id="KAK9005704.1"/>
    </source>
</evidence>
<proteinExistence type="predicted"/>
<comment type="caution">
    <text evidence="2">The sequence shown here is derived from an EMBL/GenBank/DDBJ whole genome shotgun (WGS) entry which is preliminary data.</text>
</comment>
<sequence>MSTKIDSLEAEIENERRLSEQVSVNSNESKKLIESQIISIKTEAQMMSAKINSLVTELTELREELCTTNEANQLLESQLSTLEQMQRQCLQRLTH</sequence>
<feature type="coiled-coil region" evidence="1">
    <location>
        <begin position="5"/>
        <end position="88"/>
    </location>
</feature>